<feature type="domain" description="C2H2-type" evidence="3">
    <location>
        <begin position="162"/>
        <end position="189"/>
    </location>
</feature>
<feature type="region of interest" description="Disordered" evidence="2">
    <location>
        <begin position="86"/>
        <end position="115"/>
    </location>
</feature>
<evidence type="ECO:0000256" key="2">
    <source>
        <dbReference type="SAM" id="MobiDB-lite"/>
    </source>
</evidence>
<feature type="region of interest" description="Disordered" evidence="2">
    <location>
        <begin position="1"/>
        <end position="48"/>
    </location>
</feature>
<evidence type="ECO:0000313" key="5">
    <source>
        <dbReference type="Proteomes" id="UP001179952"/>
    </source>
</evidence>
<proteinExistence type="predicted"/>
<dbReference type="GO" id="GO:0008270">
    <property type="term" value="F:zinc ion binding"/>
    <property type="evidence" value="ECO:0007669"/>
    <property type="project" value="UniProtKB-KW"/>
</dbReference>
<evidence type="ECO:0000259" key="3">
    <source>
        <dbReference type="PROSITE" id="PS50157"/>
    </source>
</evidence>
<reference evidence="4" key="2">
    <citation type="submission" date="2023-06" db="EMBL/GenBank/DDBJ databases">
        <authorList>
            <person name="Ma L."/>
            <person name="Liu K.-W."/>
            <person name="Li Z."/>
            <person name="Hsiao Y.-Y."/>
            <person name="Qi Y."/>
            <person name="Fu T."/>
            <person name="Tang G."/>
            <person name="Zhang D."/>
            <person name="Sun W.-H."/>
            <person name="Liu D.-K."/>
            <person name="Li Y."/>
            <person name="Chen G.-Z."/>
            <person name="Liu X.-D."/>
            <person name="Liao X.-Y."/>
            <person name="Jiang Y.-T."/>
            <person name="Yu X."/>
            <person name="Hao Y."/>
            <person name="Huang J."/>
            <person name="Zhao X.-W."/>
            <person name="Ke S."/>
            <person name="Chen Y.-Y."/>
            <person name="Wu W.-L."/>
            <person name="Hsu J.-L."/>
            <person name="Lin Y.-F."/>
            <person name="Huang M.-D."/>
            <person name="Li C.-Y."/>
            <person name="Huang L."/>
            <person name="Wang Z.-W."/>
            <person name="Zhao X."/>
            <person name="Zhong W.-Y."/>
            <person name="Peng D.-H."/>
            <person name="Ahmad S."/>
            <person name="Lan S."/>
            <person name="Zhang J.-S."/>
            <person name="Tsai W.-C."/>
            <person name="Van De Peer Y."/>
            <person name="Liu Z.-J."/>
        </authorList>
    </citation>
    <scope>NUCLEOTIDE SEQUENCE</scope>
    <source>
        <strain evidence="4">SCP</strain>
        <tissue evidence="4">Leaves</tissue>
    </source>
</reference>
<gene>
    <name evidence="4" type="ORF">QJS04_geneDACA010404</name>
</gene>
<feature type="compositionally biased region" description="Polar residues" evidence="2">
    <location>
        <begin position="106"/>
        <end position="115"/>
    </location>
</feature>
<dbReference type="PROSITE" id="PS00028">
    <property type="entry name" value="ZINC_FINGER_C2H2_1"/>
    <property type="match status" value="1"/>
</dbReference>
<reference evidence="4" key="1">
    <citation type="journal article" date="2023" name="Nat. Commun.">
        <title>Diploid and tetraploid genomes of Acorus and the evolution of monocots.</title>
        <authorList>
            <person name="Ma L."/>
            <person name="Liu K.W."/>
            <person name="Li Z."/>
            <person name="Hsiao Y.Y."/>
            <person name="Qi Y."/>
            <person name="Fu T."/>
            <person name="Tang G.D."/>
            <person name="Zhang D."/>
            <person name="Sun W.H."/>
            <person name="Liu D.K."/>
            <person name="Li Y."/>
            <person name="Chen G.Z."/>
            <person name="Liu X.D."/>
            <person name="Liao X.Y."/>
            <person name="Jiang Y.T."/>
            <person name="Yu X."/>
            <person name="Hao Y."/>
            <person name="Huang J."/>
            <person name="Zhao X.W."/>
            <person name="Ke S."/>
            <person name="Chen Y.Y."/>
            <person name="Wu W.L."/>
            <person name="Hsu J.L."/>
            <person name="Lin Y.F."/>
            <person name="Huang M.D."/>
            <person name="Li C.Y."/>
            <person name="Huang L."/>
            <person name="Wang Z.W."/>
            <person name="Zhao X."/>
            <person name="Zhong W.Y."/>
            <person name="Peng D.H."/>
            <person name="Ahmad S."/>
            <person name="Lan S."/>
            <person name="Zhang J.S."/>
            <person name="Tsai W.C."/>
            <person name="Van de Peer Y."/>
            <person name="Liu Z.J."/>
        </authorList>
    </citation>
    <scope>NUCLEOTIDE SEQUENCE</scope>
    <source>
        <strain evidence="4">SCP</strain>
    </source>
</reference>
<sequence length="279" mass="30129">MENHQPPPSDQPTPPTSPNHNPPPPRPPQILHPRPPIPPRRPTRYPKIHAPITHLLQSYCTHIGATLPDPIPPPLPPLLPAFAALIRRLPPPPPPSDPPPPPPSPNQWSSFIDILTSPSPITDDEHLPFLSSLFDYTVAPQFEVGESSRPPPPTPPPPPRAFVCRTCGIAFPNVRALGGHVSSHTRLRRAAEIAKAEVEAKRARNGPYIFRAGPLQIGGRGLARPAVPPAPQVPQEAEQRMDDEEIRPADEIPVDGIIFDDEEPKNGASSSSSGVNGGD</sequence>
<keyword evidence="5" id="KW-1185">Reference proteome</keyword>
<evidence type="ECO:0000313" key="4">
    <source>
        <dbReference type="EMBL" id="KAK1259661.1"/>
    </source>
</evidence>
<organism evidence="4 5">
    <name type="scientific">Acorus gramineus</name>
    <name type="common">Dwarf sweet flag</name>
    <dbReference type="NCBI Taxonomy" id="55184"/>
    <lineage>
        <taxon>Eukaryota</taxon>
        <taxon>Viridiplantae</taxon>
        <taxon>Streptophyta</taxon>
        <taxon>Embryophyta</taxon>
        <taxon>Tracheophyta</taxon>
        <taxon>Spermatophyta</taxon>
        <taxon>Magnoliopsida</taxon>
        <taxon>Liliopsida</taxon>
        <taxon>Acoraceae</taxon>
        <taxon>Acorus</taxon>
    </lineage>
</organism>
<dbReference type="InterPro" id="IPR013087">
    <property type="entry name" value="Znf_C2H2_type"/>
</dbReference>
<dbReference type="PROSITE" id="PS50157">
    <property type="entry name" value="ZINC_FINGER_C2H2_2"/>
    <property type="match status" value="1"/>
</dbReference>
<evidence type="ECO:0000256" key="1">
    <source>
        <dbReference type="PROSITE-ProRule" id="PRU00042"/>
    </source>
</evidence>
<keyword evidence="1" id="KW-0479">Metal-binding</keyword>
<dbReference type="Proteomes" id="UP001179952">
    <property type="component" value="Unassembled WGS sequence"/>
</dbReference>
<feature type="compositionally biased region" description="Pro residues" evidence="2">
    <location>
        <begin position="89"/>
        <end position="105"/>
    </location>
</feature>
<accession>A0AAV9A6D0</accession>
<keyword evidence="1" id="KW-0863">Zinc-finger</keyword>
<feature type="region of interest" description="Disordered" evidence="2">
    <location>
        <begin position="224"/>
        <end position="279"/>
    </location>
</feature>
<keyword evidence="1" id="KW-0862">Zinc</keyword>
<dbReference type="AlphaFoldDB" id="A0AAV9A6D0"/>
<comment type="caution">
    <text evidence="4">The sequence shown here is derived from an EMBL/GenBank/DDBJ whole genome shotgun (WGS) entry which is preliminary data.</text>
</comment>
<feature type="compositionally biased region" description="Pro residues" evidence="2">
    <location>
        <begin position="1"/>
        <end position="40"/>
    </location>
</feature>
<name>A0AAV9A6D0_ACOGR</name>
<protein>
    <recommendedName>
        <fullName evidence="3">C2H2-type domain-containing protein</fullName>
    </recommendedName>
</protein>
<dbReference type="EMBL" id="JAUJYN010000012">
    <property type="protein sequence ID" value="KAK1259661.1"/>
    <property type="molecule type" value="Genomic_DNA"/>
</dbReference>